<comment type="pathway">
    <text evidence="1">Cell wall biogenesis; cell wall polysaccharide biosynthesis.</text>
</comment>
<dbReference type="PANTHER" id="PTHR43179">
    <property type="entry name" value="RHAMNOSYLTRANSFERASE WBBL"/>
    <property type="match status" value="1"/>
</dbReference>
<dbReference type="InterPro" id="IPR001173">
    <property type="entry name" value="Glyco_trans_2-like"/>
</dbReference>
<evidence type="ECO:0000256" key="4">
    <source>
        <dbReference type="ARBA" id="ARBA00022679"/>
    </source>
</evidence>
<dbReference type="AlphaFoldDB" id="A0A4R1BLT6"/>
<accession>A0A4R1BLT6</accession>
<sequence length="277" mass="31249">MRFSLVMPTLGRVEEPARFLASLREQRFRDFELIVVDQNPDERLRPLLAACRDEFPVLHLRLRESGASRARNAGLERCRGEIVAFPDDDCRYPAGLLEHVSGFFAGNPGIDVLCGRLVDDEGRSSILDFDLEAGLVDASNVWVRSIESTIFVRRGATRRVWFDENLGKGAGTPWGSGEGTDYLLKLLELGSLIYYDPDVNVIHPSPVPPYDRRACRRAYSYGCGMGRVLRKYKYPVRSRISYLSGPAAEAVRSLAGLRPDRAGYYWNVFRGRLRGML</sequence>
<dbReference type="SUPFAM" id="SSF53448">
    <property type="entry name" value="Nucleotide-diphospho-sugar transferases"/>
    <property type="match status" value="1"/>
</dbReference>
<dbReference type="CDD" id="cd00761">
    <property type="entry name" value="Glyco_tranf_GTA_type"/>
    <property type="match status" value="1"/>
</dbReference>
<evidence type="ECO:0000259" key="5">
    <source>
        <dbReference type="Pfam" id="PF00535"/>
    </source>
</evidence>
<dbReference type="PANTHER" id="PTHR43179:SF12">
    <property type="entry name" value="GALACTOFURANOSYLTRANSFERASE GLFT2"/>
    <property type="match status" value="1"/>
</dbReference>
<feature type="domain" description="Glycosyltransferase 2-like" evidence="5">
    <location>
        <begin position="4"/>
        <end position="122"/>
    </location>
</feature>
<dbReference type="Pfam" id="PF00535">
    <property type="entry name" value="Glycos_transf_2"/>
    <property type="match status" value="1"/>
</dbReference>
<comment type="caution">
    <text evidence="6">The sequence shown here is derived from an EMBL/GenBank/DDBJ whole genome shotgun (WGS) entry which is preliminary data.</text>
</comment>
<dbReference type="GO" id="GO:0016757">
    <property type="term" value="F:glycosyltransferase activity"/>
    <property type="evidence" value="ECO:0007669"/>
    <property type="project" value="UniProtKB-KW"/>
</dbReference>
<keyword evidence="3" id="KW-0328">Glycosyltransferase</keyword>
<dbReference type="OrthoDB" id="5174363at2"/>
<evidence type="ECO:0000256" key="3">
    <source>
        <dbReference type="ARBA" id="ARBA00022676"/>
    </source>
</evidence>
<evidence type="ECO:0000313" key="7">
    <source>
        <dbReference type="Proteomes" id="UP000295244"/>
    </source>
</evidence>
<name>A0A4R1BLT6_9ACTN</name>
<proteinExistence type="inferred from homology"/>
<keyword evidence="7" id="KW-1185">Reference proteome</keyword>
<evidence type="ECO:0000313" key="6">
    <source>
        <dbReference type="EMBL" id="TCJ18306.1"/>
    </source>
</evidence>
<reference evidence="6 7" key="1">
    <citation type="submission" date="2019-03" db="EMBL/GenBank/DDBJ databases">
        <title>Whole genome sequence of a novel Rubrobacter taiwanensis strain, isolated from Yellowstone National Park.</title>
        <authorList>
            <person name="Freed S."/>
            <person name="Ramaley R.F."/>
            <person name="Kyndt J.A."/>
        </authorList>
    </citation>
    <scope>NUCLEOTIDE SEQUENCE [LARGE SCALE GENOMIC DNA]</scope>
    <source>
        <strain evidence="6 7">Yellowstone</strain>
    </source>
</reference>
<protein>
    <submittedName>
        <fullName evidence="6">Glycosyltransferase family 2 protein</fullName>
    </submittedName>
</protein>
<gene>
    <name evidence="6" type="ORF">E0L93_06085</name>
</gene>
<dbReference type="EMBL" id="SKBU01000012">
    <property type="protein sequence ID" value="TCJ18306.1"/>
    <property type="molecule type" value="Genomic_DNA"/>
</dbReference>
<comment type="similarity">
    <text evidence="2">Belongs to the glycosyltransferase 2 family.</text>
</comment>
<evidence type="ECO:0000256" key="2">
    <source>
        <dbReference type="ARBA" id="ARBA00006739"/>
    </source>
</evidence>
<evidence type="ECO:0000256" key="1">
    <source>
        <dbReference type="ARBA" id="ARBA00004776"/>
    </source>
</evidence>
<dbReference type="InterPro" id="IPR029044">
    <property type="entry name" value="Nucleotide-diphossugar_trans"/>
</dbReference>
<dbReference type="Proteomes" id="UP000295244">
    <property type="component" value="Unassembled WGS sequence"/>
</dbReference>
<organism evidence="6 7">
    <name type="scientific">Rubrobacter taiwanensis</name>
    <dbReference type="NCBI Taxonomy" id="185139"/>
    <lineage>
        <taxon>Bacteria</taxon>
        <taxon>Bacillati</taxon>
        <taxon>Actinomycetota</taxon>
        <taxon>Rubrobacteria</taxon>
        <taxon>Rubrobacterales</taxon>
        <taxon>Rubrobacteraceae</taxon>
        <taxon>Rubrobacter</taxon>
    </lineage>
</organism>
<dbReference type="Gene3D" id="3.90.550.10">
    <property type="entry name" value="Spore Coat Polysaccharide Biosynthesis Protein SpsA, Chain A"/>
    <property type="match status" value="1"/>
</dbReference>
<keyword evidence="4 6" id="KW-0808">Transferase</keyword>